<evidence type="ECO:0000313" key="1">
    <source>
        <dbReference type="EMBL" id="MBK7424297.1"/>
    </source>
</evidence>
<protein>
    <submittedName>
        <fullName evidence="1">Uncharacterized protein</fullName>
    </submittedName>
</protein>
<organism evidence="1 2">
    <name type="scientific">Candidatus Propionivibrio dominans</name>
    <dbReference type="NCBI Taxonomy" id="2954373"/>
    <lineage>
        <taxon>Bacteria</taxon>
        <taxon>Pseudomonadati</taxon>
        <taxon>Pseudomonadota</taxon>
        <taxon>Betaproteobacteria</taxon>
        <taxon>Rhodocyclales</taxon>
        <taxon>Rhodocyclaceae</taxon>
        <taxon>Propionivibrio</taxon>
    </lineage>
</organism>
<gene>
    <name evidence="1" type="ORF">IPJ48_15130</name>
</gene>
<accession>A0A9D7F928</accession>
<reference evidence="1" key="1">
    <citation type="submission" date="2020-10" db="EMBL/GenBank/DDBJ databases">
        <title>Connecting structure to function with the recovery of over 1000 high-quality activated sludge metagenome-assembled genomes encoding full-length rRNA genes using long-read sequencing.</title>
        <authorList>
            <person name="Singleton C.M."/>
            <person name="Petriglieri F."/>
            <person name="Kristensen J.M."/>
            <person name="Kirkegaard R.H."/>
            <person name="Michaelsen T.Y."/>
            <person name="Andersen M.H."/>
            <person name="Karst S.M."/>
            <person name="Dueholm M.S."/>
            <person name="Nielsen P.H."/>
            <person name="Albertsen M."/>
        </authorList>
    </citation>
    <scope>NUCLEOTIDE SEQUENCE</scope>
    <source>
        <strain evidence="1">EsbW_18-Q3-R4-48_MAXAC.044</strain>
    </source>
</reference>
<name>A0A9D7F928_9RHOO</name>
<sequence length="157" mass="17839">MNTLQMLVEIVRESRRRTSDVFPLPDIEGCIDYAITEAAECLDAILRDNRLGDKRNRDKAHDARREWGQCGYMILSALIQMPPEAMNISYTGDESVYDMLLWLCLYRTADDETALSDALQVYVNLCNATGWGDLALMRETCAAFERKHSPETAPVEN</sequence>
<comment type="caution">
    <text evidence="1">The sequence shown here is derived from an EMBL/GenBank/DDBJ whole genome shotgun (WGS) entry which is preliminary data.</text>
</comment>
<dbReference type="Proteomes" id="UP000886602">
    <property type="component" value="Unassembled WGS sequence"/>
</dbReference>
<proteinExistence type="predicted"/>
<dbReference type="AlphaFoldDB" id="A0A9D7F928"/>
<dbReference type="EMBL" id="JADJNC010000027">
    <property type="protein sequence ID" value="MBK7424297.1"/>
    <property type="molecule type" value="Genomic_DNA"/>
</dbReference>
<evidence type="ECO:0000313" key="2">
    <source>
        <dbReference type="Proteomes" id="UP000886602"/>
    </source>
</evidence>